<feature type="transmembrane region" description="Helical" evidence="2">
    <location>
        <begin position="588"/>
        <end position="607"/>
    </location>
</feature>
<feature type="transmembrane region" description="Helical" evidence="2">
    <location>
        <begin position="334"/>
        <end position="357"/>
    </location>
</feature>
<dbReference type="EMBL" id="OR613467">
    <property type="protein sequence ID" value="WNT44335.1"/>
    <property type="molecule type" value="Genomic_DNA"/>
</dbReference>
<feature type="transmembrane region" description="Helical" evidence="2">
    <location>
        <begin position="614"/>
        <end position="633"/>
    </location>
</feature>
<evidence type="ECO:0000256" key="2">
    <source>
        <dbReference type="SAM" id="Phobius"/>
    </source>
</evidence>
<feature type="transmembrane region" description="Helical" evidence="2">
    <location>
        <begin position="466"/>
        <end position="495"/>
    </location>
</feature>
<proteinExistence type="predicted"/>
<accession>A0AA96NFT9</accession>
<keyword evidence="2" id="KW-1133">Transmembrane helix</keyword>
<keyword evidence="2" id="KW-0472">Membrane</keyword>
<dbReference type="Gene3D" id="1.20.120.20">
    <property type="entry name" value="Apolipoprotein"/>
    <property type="match status" value="1"/>
</dbReference>
<feature type="domain" description="Tape measure protein N-terminal" evidence="3">
    <location>
        <begin position="78"/>
        <end position="250"/>
    </location>
</feature>
<feature type="transmembrane region" description="Helical" evidence="2">
    <location>
        <begin position="369"/>
        <end position="392"/>
    </location>
</feature>
<feature type="transmembrane region" description="Helical" evidence="2">
    <location>
        <begin position="56"/>
        <end position="77"/>
    </location>
</feature>
<feature type="transmembrane region" description="Helical" evidence="2">
    <location>
        <begin position="559"/>
        <end position="582"/>
    </location>
</feature>
<gene>
    <name evidence="4" type="primary">15</name>
    <name evidence="4" type="ORF">SEA_MABODAMACA_15</name>
</gene>
<sequence length="945" mass="98395">MAENVGYATLNVIPSAKGFGKTLKGQVNPALDSTGKEGGSLLGKGISTAFDKATKLVLGSIGAIGGGIAGLAVYGGFSRALKLDEARTKLTALNYTTKESEAITQSALASVKGTAFGLDSAVSSAVGLLAAGVKPGQELTGVLTTISNTAALAGTSMDEMGSIFGKIAANGKVTTEEMNQLADRGVPIWQYLGESIGVNNTELRKMIETGQVTSDMFYNGLGPAVEGVATVMGTSFKGMLMNAKASLGRLGALFAGPILESGKGLLGVFTELSDSLGAKLAPYAEKFGQVITSIDWAAVVPQVAELARKAYDLVTSFSPAMAIFNALKPVFPQLAAAILPLGAALTDALIALLPSLLPLLEMLTSLLTMLLPPITGLLTGIIGAATGVLQFVAANAEWLTALGIVAGVIAGVVAAVSLFQAVQLGLVAATYGAQGAMLVAGTSMKVYTAAMTTLNNLQKVATAAQWLWNAALTANPIGIIITAIAALVAGLVYFFTQTELGRTIWEGFMTWLGEAWTNIVNVATTVWGALSTFFTDLFTGIGEFFTTTWTAISTFFTDMWTGIVTTVTTVWEAIVAFLTPIFEVIANIIRVYIEIWVNVFIVFAAVLKTIWDGIVAVVTFVWEAIVAFLTPIVQGIADFIGATMAAVSAAWDAVWTAISAFFTAIWEGIVAFLTPIITGIQNTITAVVNAISAVWNAVWGAISSFFATIWQGIVDFLTPIINRVSSVISAVINGIKSTWSSIWGGISSFFSDTWNNIVSTVSRGVDEVLSTVEGIYEGVVGFFSDVGSWLISAGGDLVRGFWEGIGNMGDWLMNQITGFFDGVIGWAKDTLGIHSPSRVFRELGGYTGEGFALGLGDQEGAVAKSALGLAQAAQDAVDGYGLLSIGAEVDGVIPDGGLIGANASLAAALNGVGQSTSLEYHQHGGQGLTAEQELIKAARRLQHVP</sequence>
<dbReference type="PANTHER" id="PTHR37813:SF1">
    <property type="entry name" value="FELS-2 PROPHAGE PROTEIN"/>
    <property type="match status" value="1"/>
</dbReference>
<dbReference type="PANTHER" id="PTHR37813">
    <property type="entry name" value="FELS-2 PROPHAGE PROTEIN"/>
    <property type="match status" value="1"/>
</dbReference>
<evidence type="ECO:0000313" key="5">
    <source>
        <dbReference type="Proteomes" id="UP001305869"/>
    </source>
</evidence>
<feature type="transmembrane region" description="Helical" evidence="2">
    <location>
        <begin position="399"/>
        <end position="419"/>
    </location>
</feature>
<dbReference type="NCBIfam" id="TIGR02675">
    <property type="entry name" value="tape_meas_nterm"/>
    <property type="match status" value="1"/>
</dbReference>
<keyword evidence="2" id="KW-0812">Transmembrane</keyword>
<evidence type="ECO:0000313" key="4">
    <source>
        <dbReference type="EMBL" id="WNT44335.1"/>
    </source>
</evidence>
<dbReference type="Pfam" id="PF20155">
    <property type="entry name" value="TMP_3"/>
    <property type="match status" value="1"/>
</dbReference>
<feature type="transmembrane region" description="Helical" evidence="2">
    <location>
        <begin position="515"/>
        <end position="538"/>
    </location>
</feature>
<keyword evidence="1" id="KW-1245">Viral tail assembly</keyword>
<keyword evidence="5" id="KW-1185">Reference proteome</keyword>
<evidence type="ECO:0000259" key="3">
    <source>
        <dbReference type="Pfam" id="PF20155"/>
    </source>
</evidence>
<protein>
    <submittedName>
        <fullName evidence="4">Tape measure protein</fullName>
    </submittedName>
</protein>
<name>A0AA96NFT9_9CAUD</name>
<organism evidence="4 5">
    <name type="scientific">Microbacterium phage Mabodamaca</name>
    <dbReference type="NCBI Taxonomy" id="3078574"/>
    <lineage>
        <taxon>Viruses</taxon>
        <taxon>Duplodnaviria</taxon>
        <taxon>Heunggongvirae</taxon>
        <taxon>Uroviricota</taxon>
        <taxon>Caudoviricetes</taxon>
        <taxon>Casidaviridae</taxon>
        <taxon>Mabodamacavirus</taxon>
        <taxon>Mabodamacavirus mabodamaca</taxon>
    </lineage>
</organism>
<dbReference type="Proteomes" id="UP001305869">
    <property type="component" value="Segment"/>
</dbReference>
<feature type="transmembrane region" description="Helical" evidence="2">
    <location>
        <begin position="431"/>
        <end position="454"/>
    </location>
</feature>
<dbReference type="InterPro" id="IPR013491">
    <property type="entry name" value="Tape_meas_N"/>
</dbReference>
<evidence type="ECO:0000256" key="1">
    <source>
        <dbReference type="ARBA" id="ARBA00022465"/>
    </source>
</evidence>
<feature type="transmembrane region" description="Helical" evidence="2">
    <location>
        <begin position="686"/>
        <end position="710"/>
    </location>
</feature>
<keyword evidence="1" id="KW-1188">Viral release from host cell</keyword>
<reference evidence="4 5" key="1">
    <citation type="submission" date="2023-09" db="EMBL/GenBank/DDBJ databases">
        <authorList>
            <person name="Astacio K.C."/>
            <person name="Barreto J.C."/>
            <person name="Colon C.A."/>
            <person name="Dejesus A.I."/>
            <person name="Gragirenes D.A."/>
            <person name="Navarro A."/>
            <person name="Negron R.A."/>
            <person name="Nunez P.S."/>
            <person name="Ortiz C.A."/>
            <person name="Ortiz A.Y."/>
            <person name="Roman V.A."/>
            <person name="Sanchez M.A."/>
            <person name="Serrano K.M."/>
            <person name="Klyczek K."/>
            <person name="Ko C."/>
            <person name="Russell D.A."/>
            <person name="Jacobs-Sera D."/>
            <person name="Hatfull G.F."/>
        </authorList>
    </citation>
    <scope>NUCLEOTIDE SEQUENCE [LARGE SCALE GENOMIC DNA]</scope>
</reference>
<feature type="transmembrane region" description="Helical" evidence="2">
    <location>
        <begin position="653"/>
        <end position="674"/>
    </location>
</feature>
<dbReference type="GO" id="GO:0098003">
    <property type="term" value="P:viral tail assembly"/>
    <property type="evidence" value="ECO:0007669"/>
    <property type="project" value="UniProtKB-KW"/>
</dbReference>